<dbReference type="Pfam" id="PF08299">
    <property type="entry name" value="Bac_DnaA_C"/>
    <property type="match status" value="1"/>
</dbReference>
<dbReference type="PANTHER" id="PTHR30050">
    <property type="entry name" value="CHROMOSOMAL REPLICATION INITIATOR PROTEIN DNAA"/>
    <property type="match status" value="1"/>
</dbReference>
<dbReference type="NCBIfam" id="TIGR00362">
    <property type="entry name" value="DnaA"/>
    <property type="match status" value="1"/>
</dbReference>
<evidence type="ECO:0000259" key="12">
    <source>
        <dbReference type="SMART" id="SM00382"/>
    </source>
</evidence>
<dbReference type="Pfam" id="PF00308">
    <property type="entry name" value="Bac_DnaA"/>
    <property type="match status" value="1"/>
</dbReference>
<dbReference type="EMBL" id="JAUSWJ010000001">
    <property type="protein sequence ID" value="MDQ0516614.1"/>
    <property type="molecule type" value="Genomic_DNA"/>
</dbReference>
<evidence type="ECO:0000256" key="9">
    <source>
        <dbReference type="NCBIfam" id="TIGR00362"/>
    </source>
</evidence>
<evidence type="ECO:0000313" key="15">
    <source>
        <dbReference type="Proteomes" id="UP001223743"/>
    </source>
</evidence>
<comment type="caution">
    <text evidence="14">The sequence shown here is derived from an EMBL/GenBank/DDBJ whole genome shotgun (WGS) entry which is preliminary data.</text>
</comment>
<evidence type="ECO:0000256" key="7">
    <source>
        <dbReference type="ARBA" id="ARBA00023125"/>
    </source>
</evidence>
<keyword evidence="4 8" id="KW-0547">Nucleotide-binding</keyword>
<evidence type="ECO:0000256" key="10">
    <source>
        <dbReference type="RuleBase" id="RU000577"/>
    </source>
</evidence>
<dbReference type="InterPro" id="IPR013317">
    <property type="entry name" value="DnaA_dom"/>
</dbReference>
<feature type="domain" description="Chromosomal replication initiator DnaA C-terminal" evidence="13">
    <location>
        <begin position="432"/>
        <end position="501"/>
    </location>
</feature>
<feature type="region of interest" description="Domain IV, binds dsDNA" evidence="8">
    <location>
        <begin position="404"/>
        <end position="524"/>
    </location>
</feature>
<accession>A0ABU0M6M1</accession>
<evidence type="ECO:0000256" key="5">
    <source>
        <dbReference type="ARBA" id="ARBA00022840"/>
    </source>
</evidence>
<dbReference type="InterPro" id="IPR010921">
    <property type="entry name" value="Trp_repressor/repl_initiator"/>
</dbReference>
<sequence length="524" mass="57473">MRDDRTGDFGSGTAALKALANADSVVMSGAVVSPSAIAEPVAGAEADAALWDRVKRRLRTELGEDVFQSWFARVEFEGADSLSVELSVPTRFLKSWIQAHYFDKLLTLWQVECASVRRIEIIVRGAARQRQPQRAEPAAVAAPEPVQPAPTLIPAAAAAASVAAAAVPAPRADAEGPGSPVDPRLTFETFCEGAANRVAYAAARAVAETPSGRPTAYNPLYLNAGVGRGKTHLLHAIAQAARAADPARKVVYLTAEHFMFRFVASLKNQSAIAFKESLREIDLLLIDDLQFLQGKSVQQEFCHMLNALIDGARQVVVAADRPAADLETLDERVRSRLRGGVAFEIEPPDLELRRQILRSRYRAAQAQHAGVAIPDTVIEYVAQSVVSNGRDLEGALNRLVAQWQFTNQPVTMASAEITLRDLVGVREPRRVKIEDIQKVVAVHFNVSKADLLSSRRTRTIVRPRQIAMYLSKTLTPRSLPEIGRRFGGRDHTTVLHAVRKVEELMRDDRGLADEVELLKRMIDE</sequence>
<feature type="binding site" evidence="8">
    <location>
        <position position="227"/>
    </location>
    <ligand>
        <name>ATP</name>
        <dbReference type="ChEBI" id="CHEBI:30616"/>
    </ligand>
</feature>
<dbReference type="PRINTS" id="PR00051">
    <property type="entry name" value="DNAA"/>
</dbReference>
<keyword evidence="3 8" id="KW-0235">DNA replication</keyword>
<dbReference type="InterPro" id="IPR020591">
    <property type="entry name" value="Chromosome_initiator_DnaA-like"/>
</dbReference>
<name>A0ABU0M6M1_9HYPH</name>
<dbReference type="Gene3D" id="3.30.300.180">
    <property type="match status" value="1"/>
</dbReference>
<feature type="binding site" evidence="8">
    <location>
        <position position="231"/>
    </location>
    <ligand>
        <name>ATP</name>
        <dbReference type="ChEBI" id="CHEBI:30616"/>
    </ligand>
</feature>
<dbReference type="InterPro" id="IPR027417">
    <property type="entry name" value="P-loop_NTPase"/>
</dbReference>
<evidence type="ECO:0000256" key="11">
    <source>
        <dbReference type="RuleBase" id="RU004227"/>
    </source>
</evidence>
<dbReference type="InterPro" id="IPR038454">
    <property type="entry name" value="DnaA_N_sf"/>
</dbReference>
<dbReference type="SUPFAM" id="SSF52540">
    <property type="entry name" value="P-loop containing nucleoside triphosphate hydrolases"/>
    <property type="match status" value="1"/>
</dbReference>
<comment type="function">
    <text evidence="8 10">Plays an essential role in the initiation and regulation of chromosomal replication. ATP-DnaA binds to the origin of replication (oriC) to initiate formation of the DNA replication initiation complex once per cell cycle. Binds the DnaA box (a 9 base pair repeat at the origin) and separates the double-stranded (ds)DNA. Forms a right-handed helical filament on oriC DNA; dsDNA binds to the exterior of the filament while single-stranded (ss)DNA is stabiized in the filament's interior. The ATP-DnaA-oriC complex binds and stabilizes one strand of the AT-rich DNA unwinding element (DUE), permitting loading of DNA polymerase. After initiation quickly degrades to an ADP-DnaA complex that is not apt for DNA replication. Binds acidic phospholipids.</text>
</comment>
<keyword evidence="5 8" id="KW-0067">ATP-binding</keyword>
<keyword evidence="6 8" id="KW-0446">Lipid-binding</keyword>
<dbReference type="Gene3D" id="3.40.50.300">
    <property type="entry name" value="P-loop containing nucleotide triphosphate hydrolases"/>
    <property type="match status" value="1"/>
</dbReference>
<proteinExistence type="inferred from homology"/>
<feature type="region of interest" description="Domain I, interacts with DnaA modulators" evidence="8">
    <location>
        <begin position="1"/>
        <end position="142"/>
    </location>
</feature>
<dbReference type="InterPro" id="IPR003593">
    <property type="entry name" value="AAA+_ATPase"/>
</dbReference>
<comment type="caution">
    <text evidence="8">Lacks conserved residue(s) required for the propagation of feature annotation.</text>
</comment>
<evidence type="ECO:0000256" key="8">
    <source>
        <dbReference type="HAMAP-Rule" id="MF_00377"/>
    </source>
</evidence>
<dbReference type="PANTHER" id="PTHR30050:SF2">
    <property type="entry name" value="CHROMOSOMAL REPLICATION INITIATOR PROTEIN DNAA"/>
    <property type="match status" value="1"/>
</dbReference>
<dbReference type="Gene3D" id="1.10.1750.10">
    <property type="match status" value="1"/>
</dbReference>
<comment type="domain">
    <text evidence="8">Domain I is involved in oligomerization and binding regulators, domain II is flexibile and of varying length in different bacteria, domain III forms the AAA+ region, while domain IV binds dsDNA.</text>
</comment>
<dbReference type="InterPro" id="IPR024633">
    <property type="entry name" value="DnaA_N_dom"/>
</dbReference>
<dbReference type="PROSITE" id="PS01008">
    <property type="entry name" value="DNAA"/>
    <property type="match status" value="1"/>
</dbReference>
<dbReference type="InterPro" id="IPR013159">
    <property type="entry name" value="DnaA_C"/>
</dbReference>
<dbReference type="CDD" id="cd06571">
    <property type="entry name" value="Bac_DnaA_C"/>
    <property type="match status" value="1"/>
</dbReference>
<dbReference type="InterPro" id="IPR018312">
    <property type="entry name" value="Chromosome_initiator_DnaA_CS"/>
</dbReference>
<dbReference type="InterPro" id="IPR001957">
    <property type="entry name" value="Chromosome_initiator_DnaA"/>
</dbReference>
<keyword evidence="15" id="KW-1185">Reference proteome</keyword>
<evidence type="ECO:0000256" key="2">
    <source>
        <dbReference type="ARBA" id="ARBA00022490"/>
    </source>
</evidence>
<protein>
    <recommendedName>
        <fullName evidence="8 9">Chromosomal replication initiator protein DnaA</fullName>
    </recommendedName>
</protein>
<keyword evidence="2 8" id="KW-0963">Cytoplasm</keyword>
<feature type="binding site" evidence="8">
    <location>
        <position position="230"/>
    </location>
    <ligand>
        <name>ATP</name>
        <dbReference type="ChEBI" id="CHEBI:30616"/>
    </ligand>
</feature>
<evidence type="ECO:0000256" key="1">
    <source>
        <dbReference type="ARBA" id="ARBA00006583"/>
    </source>
</evidence>
<comment type="similarity">
    <text evidence="1 8 11">Belongs to the DnaA family.</text>
</comment>
<feature type="domain" description="AAA+ ATPase" evidence="12">
    <location>
        <begin position="216"/>
        <end position="349"/>
    </location>
</feature>
<dbReference type="RefSeq" id="WP_266279380.1">
    <property type="nucleotide sequence ID" value="NZ_JAPKNF010000001.1"/>
</dbReference>
<dbReference type="Gene3D" id="1.10.8.60">
    <property type="match status" value="1"/>
</dbReference>
<gene>
    <name evidence="8" type="primary">dnaA</name>
    <name evidence="14" type="ORF">QO015_002227</name>
</gene>
<dbReference type="SUPFAM" id="SSF48295">
    <property type="entry name" value="TrpR-like"/>
    <property type="match status" value="1"/>
</dbReference>
<feature type="binding site" evidence="8">
    <location>
        <position position="229"/>
    </location>
    <ligand>
        <name>ATP</name>
        <dbReference type="ChEBI" id="CHEBI:30616"/>
    </ligand>
</feature>
<reference evidence="14 15" key="1">
    <citation type="submission" date="2023-07" db="EMBL/GenBank/DDBJ databases">
        <title>Genomic Encyclopedia of Type Strains, Phase IV (KMG-IV): sequencing the most valuable type-strain genomes for metagenomic binning, comparative biology and taxonomic classification.</title>
        <authorList>
            <person name="Goeker M."/>
        </authorList>
    </citation>
    <scope>NUCLEOTIDE SEQUENCE [LARGE SCALE GENOMIC DNA]</scope>
    <source>
        <strain evidence="14 15">B1-1</strain>
    </source>
</reference>
<keyword evidence="7 8" id="KW-0238">DNA-binding</keyword>
<dbReference type="SMART" id="SM00382">
    <property type="entry name" value="AAA"/>
    <property type="match status" value="1"/>
</dbReference>
<evidence type="ECO:0000259" key="13">
    <source>
        <dbReference type="SMART" id="SM00760"/>
    </source>
</evidence>
<organism evidence="14 15">
    <name type="scientific">Kaistia geumhonensis</name>
    <dbReference type="NCBI Taxonomy" id="410839"/>
    <lineage>
        <taxon>Bacteria</taxon>
        <taxon>Pseudomonadati</taxon>
        <taxon>Pseudomonadota</taxon>
        <taxon>Alphaproteobacteria</taxon>
        <taxon>Hyphomicrobiales</taxon>
        <taxon>Kaistiaceae</taxon>
        <taxon>Kaistia</taxon>
    </lineage>
</organism>
<dbReference type="Pfam" id="PF11638">
    <property type="entry name" value="DnaA_N"/>
    <property type="match status" value="1"/>
</dbReference>
<dbReference type="Proteomes" id="UP001223743">
    <property type="component" value="Unassembled WGS sequence"/>
</dbReference>
<comment type="subunit">
    <text evidence="8">Oligomerizes as a right-handed, spiral filament on DNA at oriC.</text>
</comment>
<evidence type="ECO:0000256" key="6">
    <source>
        <dbReference type="ARBA" id="ARBA00023121"/>
    </source>
</evidence>
<evidence type="ECO:0000256" key="3">
    <source>
        <dbReference type="ARBA" id="ARBA00022705"/>
    </source>
</evidence>
<evidence type="ECO:0000313" key="14">
    <source>
        <dbReference type="EMBL" id="MDQ0516614.1"/>
    </source>
</evidence>
<dbReference type="SMART" id="SM00760">
    <property type="entry name" value="Bac_DnaA_C"/>
    <property type="match status" value="1"/>
</dbReference>
<evidence type="ECO:0000256" key="4">
    <source>
        <dbReference type="ARBA" id="ARBA00022741"/>
    </source>
</evidence>
<comment type="subcellular location">
    <subcellularLocation>
        <location evidence="8">Cytoplasm</location>
    </subcellularLocation>
</comment>
<dbReference type="HAMAP" id="MF_00377">
    <property type="entry name" value="DnaA_bact"/>
    <property type="match status" value="1"/>
</dbReference>